<evidence type="ECO:0000313" key="3">
    <source>
        <dbReference type="Proteomes" id="UP000236895"/>
    </source>
</evidence>
<evidence type="ECO:0000313" key="2">
    <source>
        <dbReference type="EMBL" id="RPD37182.1"/>
    </source>
</evidence>
<dbReference type="Proteomes" id="UP000236895">
    <property type="component" value="Unassembled WGS sequence"/>
</dbReference>
<accession>A0A424FM10</accession>
<feature type="transmembrane region" description="Helical" evidence="1">
    <location>
        <begin position="21"/>
        <end position="44"/>
    </location>
</feature>
<dbReference type="RefSeq" id="WP_103847083.1">
    <property type="nucleotide sequence ID" value="NZ_PKRU02000019.1"/>
</dbReference>
<feature type="transmembrane region" description="Helical" evidence="1">
    <location>
        <begin position="50"/>
        <end position="73"/>
    </location>
</feature>
<comment type="caution">
    <text evidence="2">The sequence shown here is derived from an EMBL/GenBank/DDBJ whole genome shotgun (WGS) entry which is preliminary data.</text>
</comment>
<dbReference type="AlphaFoldDB" id="A0A424FM10"/>
<proteinExistence type="predicted"/>
<evidence type="ECO:0000256" key="1">
    <source>
        <dbReference type="SAM" id="Phobius"/>
    </source>
</evidence>
<keyword evidence="1" id="KW-1133">Transmembrane helix</keyword>
<keyword evidence="1" id="KW-0472">Membrane</keyword>
<name>A0A424FM10_9HYPH</name>
<sequence>MGIYLKRGNNKKENVINNLAPAGLAWFMRIAGFGCLYVVVYLLYQRQYPPSSIIIFLVIPWFSLSLGSAILIASEEQKALEKLKDDMRSWYG</sequence>
<dbReference type="EMBL" id="PKRU02000019">
    <property type="protein sequence ID" value="RPD37182.1"/>
    <property type="molecule type" value="Genomic_DNA"/>
</dbReference>
<protein>
    <submittedName>
        <fullName evidence="2">Uncharacterized protein</fullName>
    </submittedName>
</protein>
<gene>
    <name evidence="2" type="ORF">C0030_003650</name>
</gene>
<reference evidence="2 3" key="1">
    <citation type="submission" date="2018-11" db="EMBL/GenBank/DDBJ databases">
        <title>Genome Analysis of Haplotype D of Candidatus Liberibacter Solanacearum.</title>
        <authorList>
            <person name="Katsir L."/>
            <person name="Ruan Z."/>
            <person name="Santos Garcia D."/>
            <person name="Piasezky A."/>
            <person name="Jiang J."/>
            <person name="Sela N."/>
            <person name="Freilich S."/>
            <person name="Bahar O."/>
        </authorList>
    </citation>
    <scope>NUCLEOTIDE SEQUENCE [LARGE SCALE GENOMIC DNA]</scope>
    <source>
        <strain evidence="3">haplotype D1</strain>
    </source>
</reference>
<keyword evidence="1" id="KW-0812">Transmembrane</keyword>
<organism evidence="2 3">
    <name type="scientific">Candidatus Liberibacter solanacearum</name>
    <dbReference type="NCBI Taxonomy" id="556287"/>
    <lineage>
        <taxon>Bacteria</taxon>
        <taxon>Pseudomonadati</taxon>
        <taxon>Pseudomonadota</taxon>
        <taxon>Alphaproteobacteria</taxon>
        <taxon>Hyphomicrobiales</taxon>
        <taxon>Rhizobiaceae</taxon>
        <taxon>Liberibacter</taxon>
    </lineage>
</organism>